<reference evidence="2 3" key="1">
    <citation type="submission" date="2020-08" db="EMBL/GenBank/DDBJ databases">
        <title>Genome public.</title>
        <authorList>
            <person name="Liu C."/>
            <person name="Sun Q."/>
        </authorList>
    </citation>
    <scope>NUCLEOTIDE SEQUENCE [LARGE SCALE GENOMIC DNA]</scope>
    <source>
        <strain evidence="2 3">New-38</strain>
    </source>
</reference>
<dbReference type="SUPFAM" id="SSF55174">
    <property type="entry name" value="Alpha-L RNA-binding motif"/>
    <property type="match status" value="1"/>
</dbReference>
<evidence type="ECO:0000313" key="2">
    <source>
        <dbReference type="EMBL" id="MBC5730170.1"/>
    </source>
</evidence>
<dbReference type="Proteomes" id="UP000660021">
    <property type="component" value="Unassembled WGS sequence"/>
</dbReference>
<evidence type="ECO:0000313" key="3">
    <source>
        <dbReference type="Proteomes" id="UP000660021"/>
    </source>
</evidence>
<dbReference type="PROSITE" id="PS50889">
    <property type="entry name" value="S4"/>
    <property type="match status" value="1"/>
</dbReference>
<dbReference type="CDD" id="cd00165">
    <property type="entry name" value="S4"/>
    <property type="match status" value="1"/>
</dbReference>
<keyword evidence="1" id="KW-0694">RNA-binding</keyword>
<dbReference type="Gene3D" id="3.10.290.10">
    <property type="entry name" value="RNA-binding S4 domain"/>
    <property type="match status" value="1"/>
</dbReference>
<keyword evidence="3" id="KW-1185">Reference proteome</keyword>
<name>A0ABR7HRL7_9FIRM</name>
<dbReference type="RefSeq" id="WP_101692566.1">
    <property type="nucleotide sequence ID" value="NZ_JACOPR010000002.1"/>
</dbReference>
<accession>A0ABR7HRL7</accession>
<proteinExistence type="predicted"/>
<gene>
    <name evidence="2" type="ORF">H8S34_04890</name>
</gene>
<dbReference type="EMBL" id="JACOPR010000002">
    <property type="protein sequence ID" value="MBC5730170.1"/>
    <property type="molecule type" value="Genomic_DNA"/>
</dbReference>
<sequence>MQEKEVAITTEFIKLEAFLKFAGAVSTGGEAKNLIQDSLVRVNGEVCTMRGKKLRPGDTVELRNDRLTVR</sequence>
<dbReference type="InterPro" id="IPR036986">
    <property type="entry name" value="S4_RNA-bd_sf"/>
</dbReference>
<comment type="caution">
    <text evidence="2">The sequence shown here is derived from an EMBL/GenBank/DDBJ whole genome shotgun (WGS) entry which is preliminary data.</text>
</comment>
<organism evidence="2 3">
    <name type="scientific">Pseudoflavonifractor hominis</name>
    <dbReference type="NCBI Taxonomy" id="2763059"/>
    <lineage>
        <taxon>Bacteria</taxon>
        <taxon>Bacillati</taxon>
        <taxon>Bacillota</taxon>
        <taxon>Clostridia</taxon>
        <taxon>Eubacteriales</taxon>
        <taxon>Oscillospiraceae</taxon>
        <taxon>Pseudoflavonifractor</taxon>
    </lineage>
</organism>
<evidence type="ECO:0000256" key="1">
    <source>
        <dbReference type="PROSITE-ProRule" id="PRU00182"/>
    </source>
</evidence>
<protein>
    <submittedName>
        <fullName evidence="2">RNA-binding S4 domain-containing protein</fullName>
    </submittedName>
</protein>
<dbReference type="Pfam" id="PF13275">
    <property type="entry name" value="S4_2"/>
    <property type="match status" value="1"/>
</dbReference>